<feature type="domain" description="Penicillin-binding protein transpeptidase" evidence="12">
    <location>
        <begin position="301"/>
        <end position="540"/>
    </location>
</feature>
<evidence type="ECO:0000259" key="12">
    <source>
        <dbReference type="Pfam" id="PF00905"/>
    </source>
</evidence>
<evidence type="ECO:0000256" key="11">
    <source>
        <dbReference type="ARBA" id="ARBA00049902"/>
    </source>
</evidence>
<keyword evidence="16" id="KW-1185">Reference proteome</keyword>
<dbReference type="Gene3D" id="3.40.710.10">
    <property type="entry name" value="DD-peptidase/beta-lactamase superfamily"/>
    <property type="match status" value="1"/>
</dbReference>
<dbReference type="SUPFAM" id="SSF56601">
    <property type="entry name" value="beta-lactamase/transpeptidase-like"/>
    <property type="match status" value="1"/>
</dbReference>
<dbReference type="GO" id="GO:0009252">
    <property type="term" value="P:peptidoglycan biosynthetic process"/>
    <property type="evidence" value="ECO:0007669"/>
    <property type="project" value="InterPro"/>
</dbReference>
<evidence type="ECO:0000259" key="13">
    <source>
        <dbReference type="Pfam" id="PF00912"/>
    </source>
</evidence>
<keyword evidence="9" id="KW-0511">Multifunctional enzyme</keyword>
<dbReference type="RefSeq" id="WP_142534547.1">
    <property type="nucleotide sequence ID" value="NZ_FXTB01000011.1"/>
</dbReference>
<keyword evidence="4" id="KW-0121">Carboxypeptidase</keyword>
<dbReference type="Gene3D" id="1.10.3810.10">
    <property type="entry name" value="Biosynthetic peptidoglycan transglycosylase-like"/>
    <property type="match status" value="1"/>
</dbReference>
<dbReference type="Pfam" id="PF06832">
    <property type="entry name" value="BiPBP_C"/>
    <property type="match status" value="1"/>
</dbReference>
<dbReference type="SUPFAM" id="SSF53955">
    <property type="entry name" value="Lysozyme-like"/>
    <property type="match status" value="1"/>
</dbReference>
<feature type="domain" description="Glycosyl transferase family 51" evidence="13">
    <location>
        <begin position="62"/>
        <end position="223"/>
    </location>
</feature>
<dbReference type="InterPro" id="IPR012338">
    <property type="entry name" value="Beta-lactam/transpept-like"/>
</dbReference>
<proteinExistence type="inferred from homology"/>
<evidence type="ECO:0000256" key="5">
    <source>
        <dbReference type="ARBA" id="ARBA00022670"/>
    </source>
</evidence>
<dbReference type="Pfam" id="PF00912">
    <property type="entry name" value="Transgly"/>
    <property type="match status" value="1"/>
</dbReference>
<evidence type="ECO:0000256" key="1">
    <source>
        <dbReference type="ARBA" id="ARBA00004752"/>
    </source>
</evidence>
<dbReference type="InterPro" id="IPR001264">
    <property type="entry name" value="Glyco_trans_51"/>
</dbReference>
<keyword evidence="8" id="KW-0378">Hydrolase</keyword>
<dbReference type="PANTHER" id="PTHR32282">
    <property type="entry name" value="BINDING PROTEIN TRANSPEPTIDASE, PUTATIVE-RELATED"/>
    <property type="match status" value="1"/>
</dbReference>
<sequence length="788" mass="88400">MSLKFTIRKAKKTYLLVFSGFIALLFWLSISLPLFNIPYSTVLYDNNGELLSAHIASDGQWRFPQGDSVPAKFASSLLIFEDAYFYRHPGVNPLAIGRALWQNIAQGKVVSGGSTLTMQVIRLATQKRRTVWNKAKESVQALRLEISSSKKEILMLYATHAPFGGNVVGLEAASWRYFQRAPHQLSWAESAMLAVLPNAPGLIHTGKNRELLLQKRNRLLKKLFDQNKIDSLTYALALDEAIPPHPYPLPQPAPHLLDYCRKKQEGKIYHLTLDKALQKKLNRTIELHHHQLRLNEIHNAAAIVLDVKSGKVLAYCGNTQPIKKQWHQNHVDIIQAPRSTGSILKPFLYAACLCDGLLLPTSLVADIPTYYKNFAPKNYNRSYSGAVPAHEALSRSLNVPSVKMLEEYDIGRFCAVLHKAGLTTVKNKPDYYGLSLILGGAEATLFELSGAYASMARTLSNYRKNNSQYYTNEFRQPILFKDEHLTRGKLSDFFPVFGAAAIYHTFEAMTNVNRPDEETGWKMFASSRKIAWKTGTSFGYRDAWAVGVSPGYVVGVWVGNATGEGRPGIVGGSTAGPIMFDIFRHLPRTSWFAPPYDDMLKAAICHTSGFKAGLNCPIDSMYIPVQGQKSDICPYHPLIHLDETGLFRVHSDCYPTSKMQHNGWFVLPPAMEWYYRKNHPLYKTLPPMHKNCHPAQAQVMEFIYPQNSNHLFLPVGIDGKTQAVVLKVAHRNSSSTIFWHLDGDFLGETSFVHQMAIKPSIGKHQITLIDEDGNILQKNMLCVGRGDA</sequence>
<dbReference type="EMBL" id="FXTB01000011">
    <property type="protein sequence ID" value="SMO87783.1"/>
    <property type="molecule type" value="Genomic_DNA"/>
</dbReference>
<dbReference type="AlphaFoldDB" id="A0A521EV35"/>
<evidence type="ECO:0000256" key="6">
    <source>
        <dbReference type="ARBA" id="ARBA00022676"/>
    </source>
</evidence>
<comment type="similarity">
    <text evidence="2">In the C-terminal section; belongs to the transpeptidase family.</text>
</comment>
<dbReference type="InterPro" id="IPR050396">
    <property type="entry name" value="Glycosyltr_51/Transpeptidase"/>
</dbReference>
<gene>
    <name evidence="15" type="ORF">SAMN06265379_111101</name>
</gene>
<dbReference type="InterPro" id="IPR001460">
    <property type="entry name" value="PCN-bd_Tpept"/>
</dbReference>
<keyword evidence="5" id="KW-0645">Protease</keyword>
<dbReference type="GO" id="GO:0006508">
    <property type="term" value="P:proteolysis"/>
    <property type="evidence" value="ECO:0007669"/>
    <property type="project" value="UniProtKB-KW"/>
</dbReference>
<evidence type="ECO:0000313" key="16">
    <source>
        <dbReference type="Proteomes" id="UP000319040"/>
    </source>
</evidence>
<dbReference type="OrthoDB" id="9766909at2"/>
<keyword evidence="7" id="KW-0808">Transferase</keyword>
<evidence type="ECO:0000256" key="8">
    <source>
        <dbReference type="ARBA" id="ARBA00022801"/>
    </source>
</evidence>
<evidence type="ECO:0000256" key="10">
    <source>
        <dbReference type="ARBA" id="ARBA00044770"/>
    </source>
</evidence>
<evidence type="ECO:0000256" key="2">
    <source>
        <dbReference type="ARBA" id="ARBA00007090"/>
    </source>
</evidence>
<dbReference type="GO" id="GO:0004180">
    <property type="term" value="F:carboxypeptidase activity"/>
    <property type="evidence" value="ECO:0007669"/>
    <property type="project" value="UniProtKB-KW"/>
</dbReference>
<name>A0A521EV35_SACCC</name>
<dbReference type="Proteomes" id="UP000319040">
    <property type="component" value="Unassembled WGS sequence"/>
</dbReference>
<accession>A0A521EV35</accession>
<evidence type="ECO:0000256" key="4">
    <source>
        <dbReference type="ARBA" id="ARBA00022645"/>
    </source>
</evidence>
<dbReference type="PANTHER" id="PTHR32282:SF15">
    <property type="entry name" value="PENICILLIN-BINDING PROTEIN 1C"/>
    <property type="match status" value="1"/>
</dbReference>
<dbReference type="GO" id="GO:0008955">
    <property type="term" value="F:peptidoglycan glycosyltransferase activity"/>
    <property type="evidence" value="ECO:0007669"/>
    <property type="project" value="UniProtKB-EC"/>
</dbReference>
<comment type="pathway">
    <text evidence="1">Cell wall biogenesis; peptidoglycan biosynthesis.</text>
</comment>
<evidence type="ECO:0000259" key="14">
    <source>
        <dbReference type="Pfam" id="PF06832"/>
    </source>
</evidence>
<comment type="similarity">
    <text evidence="3">In the N-terminal section; belongs to the glycosyltransferase 51 family.</text>
</comment>
<feature type="domain" description="Penicillin-binding C-terminal" evidence="14">
    <location>
        <begin position="691"/>
        <end position="776"/>
    </location>
</feature>
<evidence type="ECO:0000256" key="3">
    <source>
        <dbReference type="ARBA" id="ARBA00007739"/>
    </source>
</evidence>
<dbReference type="NCBIfam" id="TIGR02073">
    <property type="entry name" value="PBP_1c"/>
    <property type="match status" value="1"/>
</dbReference>
<dbReference type="EC" id="2.4.99.28" evidence="10"/>
<dbReference type="Pfam" id="PF00905">
    <property type="entry name" value="Transpeptidase"/>
    <property type="match status" value="1"/>
</dbReference>
<dbReference type="InterPro" id="IPR023346">
    <property type="entry name" value="Lysozyme-like_dom_sf"/>
</dbReference>
<evidence type="ECO:0000256" key="9">
    <source>
        <dbReference type="ARBA" id="ARBA00023268"/>
    </source>
</evidence>
<reference evidence="15 16" key="1">
    <citation type="submission" date="2017-05" db="EMBL/GenBank/DDBJ databases">
        <authorList>
            <person name="Varghese N."/>
            <person name="Submissions S."/>
        </authorList>
    </citation>
    <scope>NUCLEOTIDE SEQUENCE [LARGE SCALE GENOMIC DNA]</scope>
    <source>
        <strain evidence="15 16">DSM 27040</strain>
    </source>
</reference>
<dbReference type="InterPro" id="IPR009647">
    <property type="entry name" value="PBP_C"/>
</dbReference>
<dbReference type="InterPro" id="IPR036950">
    <property type="entry name" value="PBP_transglycosylase"/>
</dbReference>
<keyword evidence="6" id="KW-0328">Glycosyltransferase</keyword>
<evidence type="ECO:0000313" key="15">
    <source>
        <dbReference type="EMBL" id="SMO87783.1"/>
    </source>
</evidence>
<dbReference type="GO" id="GO:0030288">
    <property type="term" value="C:outer membrane-bounded periplasmic space"/>
    <property type="evidence" value="ECO:0007669"/>
    <property type="project" value="TreeGrafter"/>
</dbReference>
<organism evidence="15 16">
    <name type="scientific">Saccharicrinis carchari</name>
    <dbReference type="NCBI Taxonomy" id="1168039"/>
    <lineage>
        <taxon>Bacteria</taxon>
        <taxon>Pseudomonadati</taxon>
        <taxon>Bacteroidota</taxon>
        <taxon>Bacteroidia</taxon>
        <taxon>Marinilabiliales</taxon>
        <taxon>Marinilabiliaceae</taxon>
        <taxon>Saccharicrinis</taxon>
    </lineage>
</organism>
<dbReference type="GO" id="GO:0008658">
    <property type="term" value="F:penicillin binding"/>
    <property type="evidence" value="ECO:0007669"/>
    <property type="project" value="InterPro"/>
</dbReference>
<dbReference type="InterPro" id="IPR011815">
    <property type="entry name" value="PBP_1c"/>
</dbReference>
<evidence type="ECO:0000256" key="7">
    <source>
        <dbReference type="ARBA" id="ARBA00022679"/>
    </source>
</evidence>
<protein>
    <recommendedName>
        <fullName evidence="10">peptidoglycan glycosyltransferase</fullName>
        <ecNumber evidence="10">2.4.99.28</ecNumber>
    </recommendedName>
</protein>
<comment type="catalytic activity">
    <reaction evidence="11">
        <text>[GlcNAc-(1-&gt;4)-Mur2Ac(oyl-L-Ala-gamma-D-Glu-L-Lys-D-Ala-D-Ala)](n)-di-trans,octa-cis-undecaprenyl diphosphate + beta-D-GlcNAc-(1-&gt;4)-Mur2Ac(oyl-L-Ala-gamma-D-Glu-L-Lys-D-Ala-D-Ala)-di-trans,octa-cis-undecaprenyl diphosphate = [GlcNAc-(1-&gt;4)-Mur2Ac(oyl-L-Ala-gamma-D-Glu-L-Lys-D-Ala-D-Ala)](n+1)-di-trans,octa-cis-undecaprenyl diphosphate + di-trans,octa-cis-undecaprenyl diphosphate + H(+)</text>
        <dbReference type="Rhea" id="RHEA:23708"/>
        <dbReference type="Rhea" id="RHEA-COMP:9602"/>
        <dbReference type="Rhea" id="RHEA-COMP:9603"/>
        <dbReference type="ChEBI" id="CHEBI:15378"/>
        <dbReference type="ChEBI" id="CHEBI:58405"/>
        <dbReference type="ChEBI" id="CHEBI:60033"/>
        <dbReference type="ChEBI" id="CHEBI:78435"/>
        <dbReference type="EC" id="2.4.99.28"/>
    </reaction>
</comment>